<dbReference type="AlphaFoldDB" id="A0A5C4TE91"/>
<comment type="caution">
    <text evidence="2">The sequence shown here is derived from an EMBL/GenBank/DDBJ whole genome shotgun (WGS) entry which is preliminary data.</text>
</comment>
<dbReference type="RefSeq" id="WP_139601642.1">
    <property type="nucleotide sequence ID" value="NZ_VDCQ01000008.1"/>
</dbReference>
<keyword evidence="3" id="KW-1185">Reference proteome</keyword>
<dbReference type="EMBL" id="VDCQ01000008">
    <property type="protein sequence ID" value="TNJ66837.1"/>
    <property type="molecule type" value="Genomic_DNA"/>
</dbReference>
<name>A0A5C4TE91_9BACL</name>
<keyword evidence="1" id="KW-0812">Transmembrane</keyword>
<organism evidence="2 3">
    <name type="scientific">Paenibacillus hemerocallicola</name>
    <dbReference type="NCBI Taxonomy" id="1172614"/>
    <lineage>
        <taxon>Bacteria</taxon>
        <taxon>Bacillati</taxon>
        <taxon>Bacillota</taxon>
        <taxon>Bacilli</taxon>
        <taxon>Bacillales</taxon>
        <taxon>Paenibacillaceae</taxon>
        <taxon>Paenibacillus</taxon>
    </lineage>
</organism>
<feature type="transmembrane region" description="Helical" evidence="1">
    <location>
        <begin position="20"/>
        <end position="49"/>
    </location>
</feature>
<dbReference type="Proteomes" id="UP000307943">
    <property type="component" value="Unassembled WGS sequence"/>
</dbReference>
<keyword evidence="1" id="KW-0472">Membrane</keyword>
<proteinExistence type="predicted"/>
<gene>
    <name evidence="2" type="ORF">FE784_08145</name>
</gene>
<keyword evidence="1" id="KW-1133">Transmembrane helix</keyword>
<protein>
    <submittedName>
        <fullName evidence="2">Uncharacterized protein</fullName>
    </submittedName>
</protein>
<dbReference type="OrthoDB" id="1925744at2"/>
<sequence>MSLSRLMKFVTGGMEAFLGIPVLGGAFVIFTGYTALWVMLALHIVTLLICHKEKAGRLGSVVGIVTSCVAVIPVLGMIMHIISAIILVLSALAQQDRNNYTGPYRRVR</sequence>
<evidence type="ECO:0000256" key="1">
    <source>
        <dbReference type="SAM" id="Phobius"/>
    </source>
</evidence>
<feature type="transmembrane region" description="Helical" evidence="1">
    <location>
        <begin position="61"/>
        <end position="93"/>
    </location>
</feature>
<reference evidence="2 3" key="1">
    <citation type="submission" date="2019-05" db="EMBL/GenBank/DDBJ databases">
        <title>We sequenced the genome of Paenibacillus hemerocallicola KCTC 33185 for further insight into its adaptation and study the phylogeny of Paenibacillus.</title>
        <authorList>
            <person name="Narsing Rao M.P."/>
        </authorList>
    </citation>
    <scope>NUCLEOTIDE SEQUENCE [LARGE SCALE GENOMIC DNA]</scope>
    <source>
        <strain evidence="2 3">KCTC 33185</strain>
    </source>
</reference>
<evidence type="ECO:0000313" key="3">
    <source>
        <dbReference type="Proteomes" id="UP000307943"/>
    </source>
</evidence>
<accession>A0A5C4TE91</accession>
<evidence type="ECO:0000313" key="2">
    <source>
        <dbReference type="EMBL" id="TNJ66837.1"/>
    </source>
</evidence>